<dbReference type="OrthoDB" id="426718at2759"/>
<dbReference type="EMBL" id="JAIZPD010000001">
    <property type="protein sequence ID" value="KAH0967860.1"/>
    <property type="molecule type" value="Genomic_DNA"/>
</dbReference>
<dbReference type="PANTHER" id="PTHR46640:SF1">
    <property type="entry name" value="FUNGAL LIPASE-LIKE DOMAIN-CONTAINING PROTEIN-RELATED"/>
    <property type="match status" value="1"/>
</dbReference>
<evidence type="ECO:0000259" key="3">
    <source>
        <dbReference type="Pfam" id="PF01764"/>
    </source>
</evidence>
<evidence type="ECO:0000256" key="1">
    <source>
        <dbReference type="ARBA" id="ARBA00022729"/>
    </source>
</evidence>
<gene>
    <name evidence="4" type="ORF">HRG_00502</name>
</gene>
<name>A0A9P8N6J3_9HYPO</name>
<dbReference type="Gene3D" id="3.40.50.1820">
    <property type="entry name" value="alpha/beta hydrolase"/>
    <property type="match status" value="1"/>
</dbReference>
<dbReference type="PANTHER" id="PTHR46640">
    <property type="entry name" value="TRIACYLGLYCEROL LIPASE, PUTATIVE (AFU_ORTHOLOGUE AFUA_6G06510)-RELATED"/>
    <property type="match status" value="1"/>
</dbReference>
<evidence type="ECO:0000313" key="5">
    <source>
        <dbReference type="Proteomes" id="UP000824596"/>
    </source>
</evidence>
<dbReference type="GO" id="GO:0006629">
    <property type="term" value="P:lipid metabolic process"/>
    <property type="evidence" value="ECO:0007669"/>
    <property type="project" value="InterPro"/>
</dbReference>
<evidence type="ECO:0000256" key="2">
    <source>
        <dbReference type="ARBA" id="ARBA00022801"/>
    </source>
</evidence>
<keyword evidence="5" id="KW-1185">Reference proteome</keyword>
<dbReference type="InterPro" id="IPR029058">
    <property type="entry name" value="AB_hydrolase_fold"/>
</dbReference>
<dbReference type="CDD" id="cd00519">
    <property type="entry name" value="Lipase_3"/>
    <property type="match status" value="1"/>
</dbReference>
<accession>A0A9P8N6J3</accession>
<dbReference type="Proteomes" id="UP000824596">
    <property type="component" value="Unassembled WGS sequence"/>
</dbReference>
<dbReference type="AlphaFoldDB" id="A0A9P8N6J3"/>
<dbReference type="SUPFAM" id="SSF53474">
    <property type="entry name" value="alpha/beta-Hydrolases"/>
    <property type="match status" value="1"/>
</dbReference>
<feature type="domain" description="Fungal lipase-type" evidence="3">
    <location>
        <begin position="76"/>
        <end position="211"/>
    </location>
</feature>
<dbReference type="RefSeq" id="XP_044725373.1">
    <property type="nucleotide sequence ID" value="XM_044858973.1"/>
</dbReference>
<comment type="caution">
    <text evidence="4">The sequence shown here is derived from an EMBL/GenBank/DDBJ whole genome shotgun (WGS) entry which is preliminary data.</text>
</comment>
<dbReference type="InterPro" id="IPR051299">
    <property type="entry name" value="AB_hydrolase_lip/est"/>
</dbReference>
<reference evidence="4" key="1">
    <citation type="submission" date="2021-09" db="EMBL/GenBank/DDBJ databases">
        <title>A high-quality genome of the endoparasitic fungus Hirsutella rhossiliensis with a comparison of Hirsutella genomes reveals transposable elements contributing to genome size variation.</title>
        <authorList>
            <person name="Lin R."/>
            <person name="Jiao Y."/>
            <person name="Sun X."/>
            <person name="Ling J."/>
            <person name="Xie B."/>
            <person name="Cheng X."/>
        </authorList>
    </citation>
    <scope>NUCLEOTIDE SEQUENCE</scope>
    <source>
        <strain evidence="4">HR02</strain>
    </source>
</reference>
<organism evidence="4 5">
    <name type="scientific">Hirsutella rhossiliensis</name>
    <dbReference type="NCBI Taxonomy" id="111463"/>
    <lineage>
        <taxon>Eukaryota</taxon>
        <taxon>Fungi</taxon>
        <taxon>Dikarya</taxon>
        <taxon>Ascomycota</taxon>
        <taxon>Pezizomycotina</taxon>
        <taxon>Sordariomycetes</taxon>
        <taxon>Hypocreomycetidae</taxon>
        <taxon>Hypocreales</taxon>
        <taxon>Ophiocordycipitaceae</taxon>
        <taxon>Hirsutella</taxon>
    </lineage>
</organism>
<dbReference type="GeneID" id="68349631"/>
<dbReference type="Pfam" id="PF01764">
    <property type="entry name" value="Lipase_3"/>
    <property type="match status" value="1"/>
</dbReference>
<sequence length="295" mass="31237">MTNSVIHYNPSANEPVISVSQERFDQFVRYSQISSAAYQKSCAAPPQGIKLVKELSDAATNTEGFIAVDGAAKEMIVALRGTSNLPDAFTDLNFVQTDYQSPGVRECNGCKVHGGFLAAWNSIANETISTVQSELAANPGMRVTVTGHSLGGALASLATMSLNGSGIETTTFTMGQPRTGNQAYADFVDQKAPNFVRITHSNDGVPQIPPRILGYQHHSGEVWQPEKAVPQETFQCEGQEPGDCNNSVPGLGVNLAHLSYMGVQMGDLPGNAKICGDEEKGLLGTLLGFVGVGTT</sequence>
<keyword evidence="2" id="KW-0378">Hydrolase</keyword>
<proteinExistence type="predicted"/>
<keyword evidence="1" id="KW-0732">Signal</keyword>
<protein>
    <submittedName>
        <fullName evidence="4">Lipase (Class 3) domain-containing protein</fullName>
    </submittedName>
</protein>
<dbReference type="InterPro" id="IPR002921">
    <property type="entry name" value="Fungal_lipase-type"/>
</dbReference>
<evidence type="ECO:0000313" key="4">
    <source>
        <dbReference type="EMBL" id="KAH0967860.1"/>
    </source>
</evidence>
<dbReference type="GO" id="GO:0016787">
    <property type="term" value="F:hydrolase activity"/>
    <property type="evidence" value="ECO:0007669"/>
    <property type="project" value="UniProtKB-KW"/>
</dbReference>